<evidence type="ECO:0000256" key="4">
    <source>
        <dbReference type="ARBA" id="ARBA00023136"/>
    </source>
</evidence>
<accession>A0A1I4PVA9</accession>
<organism evidence="8 9">
    <name type="scientific">Ectothiorhodospira mobilis</name>
    <dbReference type="NCBI Taxonomy" id="195064"/>
    <lineage>
        <taxon>Bacteria</taxon>
        <taxon>Pseudomonadati</taxon>
        <taxon>Pseudomonadota</taxon>
        <taxon>Gammaproteobacteria</taxon>
        <taxon>Chromatiales</taxon>
        <taxon>Ectothiorhodospiraceae</taxon>
        <taxon>Ectothiorhodospira</taxon>
    </lineage>
</organism>
<dbReference type="CDD" id="cd08010">
    <property type="entry name" value="MltG_like"/>
    <property type="match status" value="1"/>
</dbReference>
<dbReference type="Gene3D" id="3.30.1490.480">
    <property type="entry name" value="Endolytic murein transglycosylase"/>
    <property type="match status" value="1"/>
</dbReference>
<keyword evidence="9" id="KW-1185">Reference proteome</keyword>
<dbReference type="PANTHER" id="PTHR30518:SF2">
    <property type="entry name" value="ENDOLYTIC MUREIN TRANSGLYCOSYLASE"/>
    <property type="match status" value="1"/>
</dbReference>
<dbReference type="GO" id="GO:0009252">
    <property type="term" value="P:peptidoglycan biosynthetic process"/>
    <property type="evidence" value="ECO:0007669"/>
    <property type="project" value="UniProtKB-UniRule"/>
</dbReference>
<gene>
    <name evidence="7" type="primary">mltG</name>
    <name evidence="8" type="ORF">SAMN05421721_102254</name>
</gene>
<comment type="function">
    <text evidence="7">Functions as a peptidoglycan terminase that cleaves nascent peptidoglycan strands endolytically to terminate their elongation.</text>
</comment>
<dbReference type="AlphaFoldDB" id="A0A1I4PVA9"/>
<keyword evidence="3 7" id="KW-1133">Transmembrane helix</keyword>
<keyword evidence="1 7" id="KW-1003">Cell membrane</keyword>
<keyword evidence="7" id="KW-0997">Cell inner membrane</keyword>
<sequence>MMKRGFIPLLLVALILGGGLFWDYQRFLDAPITTHTEQTFRVPQGASLRAVGDRLAERGFIDRPLYWEILGRRSGQARSLRAGEYRIEPGMTPRQLLALFVSGRTLQYRLVIPEGWTFRQMMDAIAAHPHLKSTLEPEDYAGVMDRLGRPGEHPEGWFFPDTYLFPDGTTDLEFLRRAHRHMETELEAAWEEREEDLPLETPYEALILASIVQKEAGQGEHDRVAAVFIERLRRGMRLQSDPTIIYGMERFDGDIRRQDLRRDTPYNTYTREGLPPTPIALPGAASLQAVTHPADSDALFFVGRGDGTHHFSKTYREHREAVIRFQLDGDASRYGP</sequence>
<dbReference type="GO" id="GO:0008932">
    <property type="term" value="F:lytic endotransglycosylase activity"/>
    <property type="evidence" value="ECO:0007669"/>
    <property type="project" value="UniProtKB-UniRule"/>
</dbReference>
<comment type="catalytic activity">
    <reaction evidence="7">
        <text>a peptidoglycan chain = a peptidoglycan chain with N-acetyl-1,6-anhydromuramyl-[peptide] at the reducing end + a peptidoglycan chain with N-acetylglucosamine at the non-reducing end.</text>
        <dbReference type="EC" id="4.2.2.29"/>
    </reaction>
</comment>
<dbReference type="Proteomes" id="UP000199556">
    <property type="component" value="Unassembled WGS sequence"/>
</dbReference>
<dbReference type="GO" id="GO:0071555">
    <property type="term" value="P:cell wall organization"/>
    <property type="evidence" value="ECO:0007669"/>
    <property type="project" value="UniProtKB-KW"/>
</dbReference>
<dbReference type="GO" id="GO:0005886">
    <property type="term" value="C:plasma membrane"/>
    <property type="evidence" value="ECO:0007669"/>
    <property type="project" value="UniProtKB-UniRule"/>
</dbReference>
<dbReference type="EMBL" id="FOUO01000002">
    <property type="protein sequence ID" value="SFM31400.1"/>
    <property type="molecule type" value="Genomic_DNA"/>
</dbReference>
<evidence type="ECO:0000256" key="5">
    <source>
        <dbReference type="ARBA" id="ARBA00023239"/>
    </source>
</evidence>
<evidence type="ECO:0000256" key="1">
    <source>
        <dbReference type="ARBA" id="ARBA00022475"/>
    </source>
</evidence>
<keyword evidence="5 7" id="KW-0456">Lyase</keyword>
<protein>
    <recommendedName>
        <fullName evidence="7">Endolytic murein transglycosylase</fullName>
        <ecNumber evidence="7">4.2.2.29</ecNumber>
    </recommendedName>
    <alternativeName>
        <fullName evidence="7">Peptidoglycan lytic transglycosylase</fullName>
    </alternativeName>
    <alternativeName>
        <fullName evidence="7">Peptidoglycan polymerization terminase</fullName>
    </alternativeName>
</protein>
<evidence type="ECO:0000313" key="9">
    <source>
        <dbReference type="Proteomes" id="UP000199556"/>
    </source>
</evidence>
<dbReference type="PANTHER" id="PTHR30518">
    <property type="entry name" value="ENDOLYTIC MUREIN TRANSGLYCOSYLASE"/>
    <property type="match status" value="1"/>
</dbReference>
<reference evidence="8 9" key="1">
    <citation type="submission" date="2016-10" db="EMBL/GenBank/DDBJ databases">
        <authorList>
            <person name="de Groot N.N."/>
        </authorList>
    </citation>
    <scope>NUCLEOTIDE SEQUENCE [LARGE SCALE GENOMIC DNA]</scope>
    <source>
        <strain evidence="8 9">DSM 4180</strain>
    </source>
</reference>
<keyword evidence="2 7" id="KW-0812">Transmembrane</keyword>
<proteinExistence type="inferred from homology"/>
<evidence type="ECO:0000256" key="7">
    <source>
        <dbReference type="HAMAP-Rule" id="MF_02065"/>
    </source>
</evidence>
<evidence type="ECO:0000256" key="3">
    <source>
        <dbReference type="ARBA" id="ARBA00022989"/>
    </source>
</evidence>
<keyword evidence="4 7" id="KW-0472">Membrane</keyword>
<dbReference type="HAMAP" id="MF_02065">
    <property type="entry name" value="MltG"/>
    <property type="match status" value="1"/>
</dbReference>
<dbReference type="Pfam" id="PF02618">
    <property type="entry name" value="YceG"/>
    <property type="match status" value="1"/>
</dbReference>
<dbReference type="Gene3D" id="3.30.160.60">
    <property type="entry name" value="Classic Zinc Finger"/>
    <property type="match status" value="1"/>
</dbReference>
<evidence type="ECO:0000256" key="2">
    <source>
        <dbReference type="ARBA" id="ARBA00022692"/>
    </source>
</evidence>
<feature type="site" description="Important for catalytic activity" evidence="7">
    <location>
        <position position="215"/>
    </location>
</feature>
<evidence type="ECO:0000313" key="8">
    <source>
        <dbReference type="EMBL" id="SFM31400.1"/>
    </source>
</evidence>
<name>A0A1I4PVA9_ECTMO</name>
<dbReference type="NCBIfam" id="TIGR00247">
    <property type="entry name" value="endolytic transglycosylase MltG"/>
    <property type="match status" value="1"/>
</dbReference>
<dbReference type="STRING" id="195064.SAMN05421721_102254"/>
<dbReference type="InterPro" id="IPR003770">
    <property type="entry name" value="MLTG-like"/>
</dbReference>
<dbReference type="EC" id="4.2.2.29" evidence="7"/>
<keyword evidence="6 7" id="KW-0961">Cell wall biogenesis/degradation</keyword>
<comment type="similarity">
    <text evidence="7">Belongs to the transglycosylase MltG family.</text>
</comment>
<evidence type="ECO:0000256" key="6">
    <source>
        <dbReference type="ARBA" id="ARBA00023316"/>
    </source>
</evidence>